<evidence type="ECO:0008006" key="4">
    <source>
        <dbReference type="Google" id="ProtNLM"/>
    </source>
</evidence>
<evidence type="ECO:0000256" key="1">
    <source>
        <dbReference type="SAM" id="MobiDB-lite"/>
    </source>
</evidence>
<comment type="caution">
    <text evidence="2">The sequence shown here is derived from an EMBL/GenBank/DDBJ whole genome shotgun (WGS) entry which is preliminary data.</text>
</comment>
<feature type="region of interest" description="Disordered" evidence="1">
    <location>
        <begin position="624"/>
        <end position="708"/>
    </location>
</feature>
<feature type="compositionally biased region" description="Polar residues" evidence="1">
    <location>
        <begin position="242"/>
        <end position="253"/>
    </location>
</feature>
<feature type="compositionally biased region" description="Low complexity" evidence="1">
    <location>
        <begin position="1"/>
        <end position="10"/>
    </location>
</feature>
<feature type="region of interest" description="Disordered" evidence="1">
    <location>
        <begin position="1"/>
        <end position="23"/>
    </location>
</feature>
<organism evidence="2 3">
    <name type="scientific">Trichocladium antarcticum</name>
    <dbReference type="NCBI Taxonomy" id="1450529"/>
    <lineage>
        <taxon>Eukaryota</taxon>
        <taxon>Fungi</taxon>
        <taxon>Dikarya</taxon>
        <taxon>Ascomycota</taxon>
        <taxon>Pezizomycotina</taxon>
        <taxon>Sordariomycetes</taxon>
        <taxon>Sordariomycetidae</taxon>
        <taxon>Sordariales</taxon>
        <taxon>Chaetomiaceae</taxon>
        <taxon>Trichocladium</taxon>
    </lineage>
</organism>
<dbReference type="AlphaFoldDB" id="A0AAN6UKT9"/>
<proteinExistence type="predicted"/>
<feature type="region of interest" description="Disordered" evidence="1">
    <location>
        <begin position="840"/>
        <end position="863"/>
    </location>
</feature>
<feature type="compositionally biased region" description="Polar residues" evidence="1">
    <location>
        <begin position="150"/>
        <end position="160"/>
    </location>
</feature>
<feature type="region of interest" description="Disordered" evidence="1">
    <location>
        <begin position="893"/>
        <end position="934"/>
    </location>
</feature>
<feature type="region of interest" description="Disordered" evidence="1">
    <location>
        <begin position="89"/>
        <end position="165"/>
    </location>
</feature>
<feature type="compositionally biased region" description="Basic and acidic residues" evidence="1">
    <location>
        <begin position="904"/>
        <end position="927"/>
    </location>
</feature>
<feature type="region of interest" description="Disordered" evidence="1">
    <location>
        <begin position="538"/>
        <end position="569"/>
    </location>
</feature>
<protein>
    <recommendedName>
        <fullName evidence="4">Serine-threonine rich protein</fullName>
    </recommendedName>
</protein>
<feature type="compositionally biased region" description="Basic and acidic residues" evidence="1">
    <location>
        <begin position="654"/>
        <end position="664"/>
    </location>
</feature>
<gene>
    <name evidence="2" type="ORF">BT67DRAFT_441777</name>
</gene>
<feature type="region of interest" description="Disordered" evidence="1">
    <location>
        <begin position="242"/>
        <end position="262"/>
    </location>
</feature>
<keyword evidence="3" id="KW-1185">Reference proteome</keyword>
<name>A0AAN6UKT9_9PEZI</name>
<evidence type="ECO:0000313" key="3">
    <source>
        <dbReference type="Proteomes" id="UP001304895"/>
    </source>
</evidence>
<accession>A0AAN6UKT9</accession>
<dbReference type="Proteomes" id="UP001304895">
    <property type="component" value="Unassembled WGS sequence"/>
</dbReference>
<reference evidence="2" key="2">
    <citation type="submission" date="2023-05" db="EMBL/GenBank/DDBJ databases">
        <authorList>
            <consortium name="Lawrence Berkeley National Laboratory"/>
            <person name="Steindorff A."/>
            <person name="Hensen N."/>
            <person name="Bonometti L."/>
            <person name="Westerberg I."/>
            <person name="Brannstrom I.O."/>
            <person name="Guillou S."/>
            <person name="Cros-Aarteil S."/>
            <person name="Calhoun S."/>
            <person name="Haridas S."/>
            <person name="Kuo A."/>
            <person name="Mondo S."/>
            <person name="Pangilinan J."/>
            <person name="Riley R."/>
            <person name="Labutti K."/>
            <person name="Andreopoulos B."/>
            <person name="Lipzen A."/>
            <person name="Chen C."/>
            <person name="Yanf M."/>
            <person name="Daum C."/>
            <person name="Ng V."/>
            <person name="Clum A."/>
            <person name="Ohm R."/>
            <person name="Martin F."/>
            <person name="Silar P."/>
            <person name="Natvig D."/>
            <person name="Lalanne C."/>
            <person name="Gautier V."/>
            <person name="Ament-Velasquez S.L."/>
            <person name="Kruys A."/>
            <person name="Hutchinson M.I."/>
            <person name="Powell A.J."/>
            <person name="Barry K."/>
            <person name="Miller A.N."/>
            <person name="Grigoriev I.V."/>
            <person name="Debuchy R."/>
            <person name="Gladieux P."/>
            <person name="Thoren M.H."/>
            <person name="Johannesson H."/>
        </authorList>
    </citation>
    <scope>NUCLEOTIDE SEQUENCE</scope>
    <source>
        <strain evidence="2">CBS 123565</strain>
    </source>
</reference>
<feature type="compositionally biased region" description="Low complexity" evidence="1">
    <location>
        <begin position="893"/>
        <end position="902"/>
    </location>
</feature>
<feature type="region of interest" description="Disordered" evidence="1">
    <location>
        <begin position="318"/>
        <end position="488"/>
    </location>
</feature>
<dbReference type="EMBL" id="MU853408">
    <property type="protein sequence ID" value="KAK4134614.1"/>
    <property type="molecule type" value="Genomic_DNA"/>
</dbReference>
<feature type="compositionally biased region" description="Basic and acidic residues" evidence="1">
    <location>
        <begin position="625"/>
        <end position="635"/>
    </location>
</feature>
<feature type="compositionally biased region" description="Basic residues" evidence="1">
    <location>
        <begin position="130"/>
        <end position="139"/>
    </location>
</feature>
<reference evidence="2" key="1">
    <citation type="journal article" date="2023" name="Mol. Phylogenet. Evol.">
        <title>Genome-scale phylogeny and comparative genomics of the fungal order Sordariales.</title>
        <authorList>
            <person name="Hensen N."/>
            <person name="Bonometti L."/>
            <person name="Westerberg I."/>
            <person name="Brannstrom I.O."/>
            <person name="Guillou S."/>
            <person name="Cros-Aarteil S."/>
            <person name="Calhoun S."/>
            <person name="Haridas S."/>
            <person name="Kuo A."/>
            <person name="Mondo S."/>
            <person name="Pangilinan J."/>
            <person name="Riley R."/>
            <person name="LaButti K."/>
            <person name="Andreopoulos B."/>
            <person name="Lipzen A."/>
            <person name="Chen C."/>
            <person name="Yan M."/>
            <person name="Daum C."/>
            <person name="Ng V."/>
            <person name="Clum A."/>
            <person name="Steindorff A."/>
            <person name="Ohm R.A."/>
            <person name="Martin F."/>
            <person name="Silar P."/>
            <person name="Natvig D.O."/>
            <person name="Lalanne C."/>
            <person name="Gautier V."/>
            <person name="Ament-Velasquez S.L."/>
            <person name="Kruys A."/>
            <person name="Hutchinson M.I."/>
            <person name="Powell A.J."/>
            <person name="Barry K."/>
            <person name="Miller A.N."/>
            <person name="Grigoriev I.V."/>
            <person name="Debuchy R."/>
            <person name="Gladieux P."/>
            <person name="Hiltunen Thoren M."/>
            <person name="Johannesson H."/>
        </authorList>
    </citation>
    <scope>NUCLEOTIDE SEQUENCE</scope>
    <source>
        <strain evidence="2">CBS 123565</strain>
    </source>
</reference>
<sequence>MSLAAASTLTRRARQSKAGSLGRTVAVHNRQIRGFRFGRLWSAYLDPGFRQDPCRHRTLRYKYTDSPNRRSSWDKHSLADDVKQVVNSYWHSGPKTNGERFPKTPDNPEGVRPGQNIEDVERAPLEHLLGGKKSRRVRKQERENAAHDTAVSTSEGNASSGDVVDPITNHKVFQKIVDNTYSAPDKGVDIPVSNPHPYKPQFTPFKAPEVKDAQEPIFHDGPPPEAELKKYGQVMIEASPWDSTSLPTLSGRTRSGVGHERGTGTGLINALGSEHKEVFWHHHDGIASSSGASTAVSWTSRPLAPEYSDLHKYTAVRYQEPDGKPSESIRENEDRSKYGAVRSHEPDGRYKVEQELAPKYDDTNKYGAVRSHEPDGHYKMEQESTQKYEDLDKYGPVRSYEPDGHYKMEQESTQKYEDLDKYGPVRSHEPDGHYKTEQESTQKYEDLDKYGPVRSHEPDGHYKTEQESTQKYEDLDKYGPVRSHEPDGHYKMEQESAQKYHDLDKYGAVRAFEPDGKYKLEPQTSVDPEELSKYSAFRSHEPDGKYASNHAKPEPDAAELAQYSNPFLSHEPDGKYAASYVVPKYDEADLGQYKAFRSHEPDGKYAAMHAEPKTVEDLGTYSAFRSHEPDGKYAAEHVTPTADPAESHQYQAFRSHEPDGKYAAEAESAMGAQDLGNHEAFSYGDSETKPPTPASQEQGYDPAELKKYQPLRWNEPDGKADDVQAVDQHLFEYDLNGESPDVKQQKTLEPANKPKAVVSSGPTEPSLYKVLVYDPTMQHVEAAETTSIIPDTSTPLSPAEVLLRISNPAKFFPHFGPLQAQGFEIVSGSGDVLIFRKVREASPTQPKPQKVAPPVNPIDMTGGPRRDYTVAAGRFASPTGFVNYDLPPAASSAAAAPRVSPSESDVHREEPAVGGGGREKAGEDRPASNKRVTAKRVAAGAAWLAGLSYSLGAVSEYFKG</sequence>
<evidence type="ECO:0000313" key="2">
    <source>
        <dbReference type="EMBL" id="KAK4134614.1"/>
    </source>
</evidence>
<feature type="compositionally biased region" description="Basic and acidic residues" evidence="1">
    <location>
        <begin position="319"/>
        <end position="488"/>
    </location>
</feature>